<dbReference type="GO" id="GO:0006508">
    <property type="term" value="P:proteolysis"/>
    <property type="evidence" value="ECO:0007669"/>
    <property type="project" value="InterPro"/>
</dbReference>
<gene>
    <name evidence="3" type="ORF">RJ640_015962</name>
</gene>
<feature type="domain" description="Peptidase C1A papain C-terminal" evidence="2">
    <location>
        <begin position="2"/>
        <end position="58"/>
    </location>
</feature>
<dbReference type="InterPro" id="IPR000668">
    <property type="entry name" value="Peptidase_C1A_C"/>
</dbReference>
<dbReference type="EMBL" id="JAVXUO010000394">
    <property type="protein sequence ID" value="KAK2992606.1"/>
    <property type="molecule type" value="Genomic_DNA"/>
</dbReference>
<keyword evidence="1" id="KW-0812">Transmembrane</keyword>
<feature type="transmembrane region" description="Helical" evidence="1">
    <location>
        <begin position="85"/>
        <end position="105"/>
    </location>
</feature>
<dbReference type="Pfam" id="PF00112">
    <property type="entry name" value="Peptidase_C1"/>
    <property type="match status" value="1"/>
</dbReference>
<keyword evidence="1" id="KW-0472">Membrane</keyword>
<accession>A0AA88S5W9</accession>
<dbReference type="Gene3D" id="3.90.70.10">
    <property type="entry name" value="Cysteine proteinases"/>
    <property type="match status" value="1"/>
</dbReference>
<dbReference type="InterPro" id="IPR038765">
    <property type="entry name" value="Papain-like_cys_pep_sf"/>
</dbReference>
<keyword evidence="1" id="KW-1133">Transmembrane helix</keyword>
<evidence type="ECO:0000313" key="3">
    <source>
        <dbReference type="EMBL" id="KAK2992606.1"/>
    </source>
</evidence>
<sequence length="106" mass="11840">MVPANNESSLLLAVANQPIVVSIEADNLMFYEGGVYSGDCGTNLDHVVTATGYGTTENDTHDERFMVHGYSVKDFSTDYEEELAWLYYTMAVSFNFYINVAWLMAS</sequence>
<dbReference type="AlphaFoldDB" id="A0AA88S5W9"/>
<organism evidence="3 4">
    <name type="scientific">Escallonia rubra</name>
    <dbReference type="NCBI Taxonomy" id="112253"/>
    <lineage>
        <taxon>Eukaryota</taxon>
        <taxon>Viridiplantae</taxon>
        <taxon>Streptophyta</taxon>
        <taxon>Embryophyta</taxon>
        <taxon>Tracheophyta</taxon>
        <taxon>Spermatophyta</taxon>
        <taxon>Magnoliopsida</taxon>
        <taxon>eudicotyledons</taxon>
        <taxon>Gunneridae</taxon>
        <taxon>Pentapetalae</taxon>
        <taxon>asterids</taxon>
        <taxon>campanulids</taxon>
        <taxon>Escalloniales</taxon>
        <taxon>Escalloniaceae</taxon>
        <taxon>Escallonia</taxon>
    </lineage>
</organism>
<reference evidence="3" key="1">
    <citation type="submission" date="2022-12" db="EMBL/GenBank/DDBJ databases">
        <title>Draft genome assemblies for two species of Escallonia (Escalloniales).</title>
        <authorList>
            <person name="Chanderbali A."/>
            <person name="Dervinis C."/>
            <person name="Anghel I."/>
            <person name="Soltis D."/>
            <person name="Soltis P."/>
            <person name="Zapata F."/>
        </authorList>
    </citation>
    <scope>NUCLEOTIDE SEQUENCE</scope>
    <source>
        <strain evidence="3">UCBG92.1500</strain>
        <tissue evidence="3">Leaf</tissue>
    </source>
</reference>
<proteinExistence type="predicted"/>
<dbReference type="SUPFAM" id="SSF54001">
    <property type="entry name" value="Cysteine proteinases"/>
    <property type="match status" value="1"/>
</dbReference>
<evidence type="ECO:0000259" key="2">
    <source>
        <dbReference type="Pfam" id="PF00112"/>
    </source>
</evidence>
<evidence type="ECO:0000313" key="4">
    <source>
        <dbReference type="Proteomes" id="UP001187471"/>
    </source>
</evidence>
<dbReference type="Proteomes" id="UP001187471">
    <property type="component" value="Unassembled WGS sequence"/>
</dbReference>
<name>A0AA88S5W9_9ASTE</name>
<keyword evidence="4" id="KW-1185">Reference proteome</keyword>
<dbReference type="GO" id="GO:0008234">
    <property type="term" value="F:cysteine-type peptidase activity"/>
    <property type="evidence" value="ECO:0007669"/>
    <property type="project" value="InterPro"/>
</dbReference>
<protein>
    <recommendedName>
        <fullName evidence="2">Peptidase C1A papain C-terminal domain-containing protein</fullName>
    </recommendedName>
</protein>
<comment type="caution">
    <text evidence="3">The sequence shown here is derived from an EMBL/GenBank/DDBJ whole genome shotgun (WGS) entry which is preliminary data.</text>
</comment>
<evidence type="ECO:0000256" key="1">
    <source>
        <dbReference type="SAM" id="Phobius"/>
    </source>
</evidence>